<keyword evidence="3" id="KW-1185">Reference proteome</keyword>
<organism evidence="2 3">
    <name type="scientific">Euplotes crassus</name>
    <dbReference type="NCBI Taxonomy" id="5936"/>
    <lineage>
        <taxon>Eukaryota</taxon>
        <taxon>Sar</taxon>
        <taxon>Alveolata</taxon>
        <taxon>Ciliophora</taxon>
        <taxon>Intramacronucleata</taxon>
        <taxon>Spirotrichea</taxon>
        <taxon>Hypotrichia</taxon>
        <taxon>Euplotida</taxon>
        <taxon>Euplotidae</taxon>
        <taxon>Moneuplotes</taxon>
    </lineage>
</organism>
<feature type="region of interest" description="Disordered" evidence="1">
    <location>
        <begin position="176"/>
        <end position="229"/>
    </location>
</feature>
<sequence length="240" mass="28281">MNFPTSTTPKRRPKPKSHYLRSQKQLLPHKRGLRNLNATPKRIRFDVKILGLSEDLQEGEEGLRGRVKGKKRRRPRSYKGVPEGYKLSMGVLVKDLEQRFPLRNGKGPSGFSQGDFYKDLEEKITDEIYRIENEDGYKNKFESRMRYLNKKKYKREVKAKKVRSKLLRHNKEMAKNWSQIKKEVQSPAHSGTPMNKRFYSSTQSFKIKRSLSKKPSRRYGKPPIPKKSVTKSFKDYTLFL</sequence>
<name>A0AAD2CXX1_EUPCR</name>
<accession>A0AAD2CXX1</accession>
<protein>
    <submittedName>
        <fullName evidence="2">Uncharacterized protein</fullName>
    </submittedName>
</protein>
<evidence type="ECO:0000313" key="3">
    <source>
        <dbReference type="Proteomes" id="UP001295684"/>
    </source>
</evidence>
<reference evidence="2" key="1">
    <citation type="submission" date="2023-07" db="EMBL/GenBank/DDBJ databases">
        <authorList>
            <consortium name="AG Swart"/>
            <person name="Singh M."/>
            <person name="Singh A."/>
            <person name="Seah K."/>
            <person name="Emmerich C."/>
        </authorList>
    </citation>
    <scope>NUCLEOTIDE SEQUENCE</scope>
    <source>
        <strain evidence="2">DP1</strain>
    </source>
</reference>
<proteinExistence type="predicted"/>
<evidence type="ECO:0000256" key="1">
    <source>
        <dbReference type="SAM" id="MobiDB-lite"/>
    </source>
</evidence>
<comment type="caution">
    <text evidence="2">The sequence shown here is derived from an EMBL/GenBank/DDBJ whole genome shotgun (WGS) entry which is preliminary data.</text>
</comment>
<feature type="compositionally biased region" description="Basic residues" evidence="1">
    <location>
        <begin position="9"/>
        <end position="33"/>
    </location>
</feature>
<dbReference type="Proteomes" id="UP001295684">
    <property type="component" value="Unassembled WGS sequence"/>
</dbReference>
<feature type="compositionally biased region" description="Polar residues" evidence="1">
    <location>
        <begin position="187"/>
        <end position="205"/>
    </location>
</feature>
<dbReference type="AlphaFoldDB" id="A0AAD2CXX1"/>
<dbReference type="EMBL" id="CAMPGE010015538">
    <property type="protein sequence ID" value="CAI2374151.1"/>
    <property type="molecule type" value="Genomic_DNA"/>
</dbReference>
<gene>
    <name evidence="2" type="ORF">ECRASSUSDP1_LOCUS15503</name>
</gene>
<feature type="region of interest" description="Disordered" evidence="1">
    <location>
        <begin position="1"/>
        <end position="35"/>
    </location>
</feature>
<feature type="compositionally biased region" description="Basic residues" evidence="1">
    <location>
        <begin position="206"/>
        <end position="220"/>
    </location>
</feature>
<evidence type="ECO:0000313" key="2">
    <source>
        <dbReference type="EMBL" id="CAI2374151.1"/>
    </source>
</evidence>